<evidence type="ECO:0000259" key="1">
    <source>
        <dbReference type="Pfam" id="PF14671"/>
    </source>
</evidence>
<dbReference type="STRING" id="418985.A0A1V9Y111"/>
<dbReference type="InParanoid" id="A0A1V9Y111"/>
<organism evidence="2 3">
    <name type="scientific">Tropilaelaps mercedesae</name>
    <dbReference type="NCBI Taxonomy" id="418985"/>
    <lineage>
        <taxon>Eukaryota</taxon>
        <taxon>Metazoa</taxon>
        <taxon>Ecdysozoa</taxon>
        <taxon>Arthropoda</taxon>
        <taxon>Chelicerata</taxon>
        <taxon>Arachnida</taxon>
        <taxon>Acari</taxon>
        <taxon>Parasitiformes</taxon>
        <taxon>Mesostigmata</taxon>
        <taxon>Gamasina</taxon>
        <taxon>Dermanyssoidea</taxon>
        <taxon>Laelapidae</taxon>
        <taxon>Tropilaelaps</taxon>
    </lineage>
</organism>
<dbReference type="Gene3D" id="3.90.190.10">
    <property type="entry name" value="Protein tyrosine phosphatase superfamily"/>
    <property type="match status" value="1"/>
</dbReference>
<dbReference type="CDD" id="cd17657">
    <property type="entry name" value="CDC14_N"/>
    <property type="match status" value="1"/>
</dbReference>
<comment type="caution">
    <text evidence="2">The sequence shown here is derived from an EMBL/GenBank/DDBJ whole genome shotgun (WGS) entry which is preliminary data.</text>
</comment>
<feature type="domain" description="Dual specificity/tyrosine protein phosphatase N-terminal" evidence="1">
    <location>
        <begin position="39"/>
        <end position="120"/>
    </location>
</feature>
<dbReference type="OrthoDB" id="266663at2759"/>
<dbReference type="SUPFAM" id="SSF52799">
    <property type="entry name" value="(Phosphotyrosine protein) phosphatases II"/>
    <property type="match status" value="1"/>
</dbReference>
<sequence>MDIGGGPQVRQSLQMPSSQQQQQGSAFFTAAECEQFSSVIPGRLYLVCCSADVSAKLAARKDVHSFNIDKEFVYENFYNDFGPLNLSMLYRYCIKLQRKLASAKKLHKKIVHVCGTDERYSSYSGQPMRP</sequence>
<dbReference type="InterPro" id="IPR029021">
    <property type="entry name" value="Prot-tyrosine_phosphatase-like"/>
</dbReference>
<name>A0A1V9Y111_9ACAR</name>
<dbReference type="AlphaFoldDB" id="A0A1V9Y111"/>
<evidence type="ECO:0000313" key="2">
    <source>
        <dbReference type="EMBL" id="OQR79383.1"/>
    </source>
</evidence>
<dbReference type="EMBL" id="MNPL01001170">
    <property type="protein sequence ID" value="OQR79383.1"/>
    <property type="molecule type" value="Genomic_DNA"/>
</dbReference>
<dbReference type="Pfam" id="PF14671">
    <property type="entry name" value="DSPn"/>
    <property type="match status" value="1"/>
</dbReference>
<gene>
    <name evidence="2" type="ORF">BIW11_02567</name>
</gene>
<dbReference type="Proteomes" id="UP000192247">
    <property type="component" value="Unassembled WGS sequence"/>
</dbReference>
<keyword evidence="3" id="KW-1185">Reference proteome</keyword>
<accession>A0A1V9Y111</accession>
<protein>
    <submittedName>
        <fullName evidence="2">Dual specificity protein phosphatase CDC14A-like</fullName>
    </submittedName>
</protein>
<dbReference type="InterPro" id="IPR029260">
    <property type="entry name" value="DSPn"/>
</dbReference>
<proteinExistence type="predicted"/>
<evidence type="ECO:0000313" key="3">
    <source>
        <dbReference type="Proteomes" id="UP000192247"/>
    </source>
</evidence>
<reference evidence="2 3" key="1">
    <citation type="journal article" date="2017" name="Gigascience">
        <title>Draft genome of the honey bee ectoparasitic mite, Tropilaelaps mercedesae, is shaped by the parasitic life history.</title>
        <authorList>
            <person name="Dong X."/>
            <person name="Armstrong S.D."/>
            <person name="Xia D."/>
            <person name="Makepeace B.L."/>
            <person name="Darby A.C."/>
            <person name="Kadowaki T."/>
        </authorList>
    </citation>
    <scope>NUCLEOTIDE SEQUENCE [LARGE SCALE GENOMIC DNA]</scope>
    <source>
        <strain evidence="2">Wuxi-XJTLU</strain>
    </source>
</reference>